<evidence type="ECO:0000256" key="1">
    <source>
        <dbReference type="SAM" id="SignalP"/>
    </source>
</evidence>
<dbReference type="EMBL" id="SGWQ01000004">
    <property type="protein sequence ID" value="RZS38876.1"/>
    <property type="molecule type" value="Genomic_DNA"/>
</dbReference>
<evidence type="ECO:0000313" key="3">
    <source>
        <dbReference type="Proteomes" id="UP000294257"/>
    </source>
</evidence>
<protein>
    <submittedName>
        <fullName evidence="2">SMP-30/gluconolaconase/LRE-like protein</fullName>
    </submittedName>
</protein>
<dbReference type="InterPro" id="IPR011042">
    <property type="entry name" value="6-blade_b-propeller_TolB-like"/>
</dbReference>
<dbReference type="SUPFAM" id="SSF63829">
    <property type="entry name" value="Calcium-dependent phosphotriesterase"/>
    <property type="match status" value="1"/>
</dbReference>
<dbReference type="PANTHER" id="PTHR31460">
    <property type="match status" value="1"/>
</dbReference>
<keyword evidence="1" id="KW-0732">Signal</keyword>
<dbReference type="PROSITE" id="PS51318">
    <property type="entry name" value="TAT"/>
    <property type="match status" value="1"/>
</dbReference>
<accession>A0A4Q7KR48</accession>
<dbReference type="Proteomes" id="UP000294257">
    <property type="component" value="Unassembled WGS sequence"/>
</dbReference>
<dbReference type="AlphaFoldDB" id="A0A4Q7KR48"/>
<dbReference type="Gene3D" id="2.120.10.30">
    <property type="entry name" value="TolB, C-terminal domain"/>
    <property type="match status" value="1"/>
</dbReference>
<gene>
    <name evidence="2" type="ORF">EV193_10487</name>
</gene>
<dbReference type="PANTHER" id="PTHR31460:SF3">
    <property type="entry name" value="MESOCENTIN"/>
    <property type="match status" value="1"/>
</dbReference>
<reference evidence="2 3" key="1">
    <citation type="submission" date="2019-02" db="EMBL/GenBank/DDBJ databases">
        <title>Genomic Encyclopedia of Type Strains, Phase IV (KMG-IV): sequencing the most valuable type-strain genomes for metagenomic binning, comparative biology and taxonomic classification.</title>
        <authorList>
            <person name="Goeker M."/>
        </authorList>
    </citation>
    <scope>NUCLEOTIDE SEQUENCE [LARGE SCALE GENOMIC DNA]</scope>
    <source>
        <strain evidence="2 3">DSM 101727</strain>
    </source>
</reference>
<comment type="caution">
    <text evidence="2">The sequence shown here is derived from an EMBL/GenBank/DDBJ whole genome shotgun (WGS) entry which is preliminary data.</text>
</comment>
<feature type="chain" id="PRO_5020477499" evidence="1">
    <location>
        <begin position="30"/>
        <end position="333"/>
    </location>
</feature>
<organism evidence="2 3">
    <name type="scientific">Herbihabitans rhizosphaerae</name>
    <dbReference type="NCBI Taxonomy" id="1872711"/>
    <lineage>
        <taxon>Bacteria</taxon>
        <taxon>Bacillati</taxon>
        <taxon>Actinomycetota</taxon>
        <taxon>Actinomycetes</taxon>
        <taxon>Pseudonocardiales</taxon>
        <taxon>Pseudonocardiaceae</taxon>
        <taxon>Herbihabitans</taxon>
    </lineage>
</organism>
<keyword evidence="3" id="KW-1185">Reference proteome</keyword>
<proteinExistence type="predicted"/>
<dbReference type="InterPro" id="IPR006311">
    <property type="entry name" value="TAT_signal"/>
</dbReference>
<dbReference type="InterPro" id="IPR053224">
    <property type="entry name" value="Sensory_adhesion_molecule"/>
</dbReference>
<sequence length="333" mass="35147">MKSVLRRRAVLTAAVTALAGLAVAPSASAETHAPPVINGSAFELHPEGVAWDPIRRAFLVGSVRHGTVSVVLPDGSVRTLVKDDVMVSTVGVHVDWRRNRVLTPYMDPGVGTKSTLATKGKQSGLGIFDLTTGAKLHHVDLSAVPGASPGTHGANDVAIDADGNAYVTDIGSGDILRVDPDGRASVFVSRPDLLGKDGGGPNGIAWHPDGYLLVVRYDRGAVFRVPVRKPERISEVKLDVPVVGADGIALRPDGSLAVVVNTMAAQRDHEGVAVLRSHDGWTSARQTWLSGPWPEKHPTTAAVTPFGTYVVAGNLAEIFGDKPLSNEFTLRRI</sequence>
<name>A0A4Q7KR48_9PSEU</name>
<feature type="signal peptide" evidence="1">
    <location>
        <begin position="1"/>
        <end position="29"/>
    </location>
</feature>
<evidence type="ECO:0000313" key="2">
    <source>
        <dbReference type="EMBL" id="RZS38876.1"/>
    </source>
</evidence>